<organism evidence="1 2">
    <name type="scientific">Komagataeibacter oboediens</name>
    <dbReference type="NCBI Taxonomy" id="65958"/>
    <lineage>
        <taxon>Bacteria</taxon>
        <taxon>Pseudomonadati</taxon>
        <taxon>Pseudomonadota</taxon>
        <taxon>Alphaproteobacteria</taxon>
        <taxon>Acetobacterales</taxon>
        <taxon>Acetobacteraceae</taxon>
        <taxon>Komagataeibacter</taxon>
    </lineage>
</organism>
<proteinExistence type="predicted"/>
<dbReference type="GeneID" id="79186555"/>
<reference evidence="1 2" key="1">
    <citation type="journal article" date="2021" name="Astrobiology">
        <title>Bacterial Cellulose Retains Robustness but Its Synthesis Declines After Exposure to a Mars-Like Environment Simulated Outside the International Space Station.</title>
        <authorList>
            <person name="Orlovska I."/>
            <person name="Podolich O."/>
            <person name="Kukharenko O."/>
            <person name="Zaets I."/>
            <person name="Reva O."/>
            <person name="Khirunenko L."/>
            <person name="Zmejkoski D."/>
            <person name="Rogalsky S."/>
            <person name="Barh D."/>
            <person name="Tiwari S."/>
            <person name="Kumavath R."/>
            <person name="Goes-Neto A."/>
            <person name="Azevedo V."/>
            <person name="Brenig B."/>
            <person name="Ghosh P."/>
            <person name="de Vera J.P."/>
            <person name="Kozyrovska N."/>
        </authorList>
    </citation>
    <scope>NUCLEOTIDE SEQUENCE [LARGE SCALE GENOMIC DNA]</scope>
    <source>
        <strain evidence="1 2">IMBG 311</strain>
    </source>
</reference>
<keyword evidence="2" id="KW-1185">Reference proteome</keyword>
<dbReference type="EMBL" id="JABLUU010000002">
    <property type="protein sequence ID" value="MBT0674238.1"/>
    <property type="molecule type" value="Genomic_DNA"/>
</dbReference>
<dbReference type="RefSeq" id="WP_214165386.1">
    <property type="nucleotide sequence ID" value="NZ_JABLUU010000002.1"/>
</dbReference>
<sequence>MLAVFRGDEGEGNAGPRSMHHPCLIQVCLPMYSRVISHDREAVWFLNLLIVQEDFPMWRQACPCLFRTGRAVRDAMQESAGLV</sequence>
<comment type="caution">
    <text evidence="1">The sequence shown here is derived from an EMBL/GenBank/DDBJ whole genome shotgun (WGS) entry which is preliminary data.</text>
</comment>
<evidence type="ECO:0000313" key="2">
    <source>
        <dbReference type="Proteomes" id="UP001519538"/>
    </source>
</evidence>
<name>A0ABS5SJ32_9PROT</name>
<dbReference type="Proteomes" id="UP001519538">
    <property type="component" value="Unassembled WGS sequence"/>
</dbReference>
<gene>
    <name evidence="1" type="ORF">HNO79_02335</name>
</gene>
<protein>
    <submittedName>
        <fullName evidence="1">Uncharacterized protein</fullName>
    </submittedName>
</protein>
<evidence type="ECO:0000313" key="1">
    <source>
        <dbReference type="EMBL" id="MBT0674238.1"/>
    </source>
</evidence>
<accession>A0ABS5SJ32</accession>